<dbReference type="InterPro" id="IPR038578">
    <property type="entry name" value="GT29-like_sf"/>
</dbReference>
<dbReference type="EMBL" id="BAAAEW010000026">
    <property type="protein sequence ID" value="GAA0760205.1"/>
    <property type="molecule type" value="Genomic_DNA"/>
</dbReference>
<dbReference type="Proteomes" id="UP001500279">
    <property type="component" value="Unassembled WGS sequence"/>
</dbReference>
<sequence length="327" mass="35483">MSNAFQRAGGPFTAAGRGAGFWRACLGLPVSGWCAWQRRRGRYRRRLLGWRWWVFRSWPRPASLLQLALCRRDFGLPLPARWRAPLTAALPSLPPAAARRARDLLAADGGAAHQAMLDRRQAFADWLASRRATGGLCLVGNAAGLRGSALGGHIDAHAAVLRFNRWQPAAADGAAVSRLDVGNAWQVWVLAPDLRQAPPPGLSWAMFSGPDPCAALARWPQAQSLEQHAVPVLTVPLAVWRALVRELQAPPSAGVLVLAWLRELGAGWQGLSSAGIGWGATPQGRHHLLAGHGAGRRHRWDAERALLQRWRAEGLHDLAPLAQRPAA</sequence>
<organism evidence="1 2">
    <name type="scientific">Ideonella azotifigens</name>
    <dbReference type="NCBI Taxonomy" id="513160"/>
    <lineage>
        <taxon>Bacteria</taxon>
        <taxon>Pseudomonadati</taxon>
        <taxon>Pseudomonadota</taxon>
        <taxon>Betaproteobacteria</taxon>
        <taxon>Burkholderiales</taxon>
        <taxon>Sphaerotilaceae</taxon>
        <taxon>Ideonella</taxon>
    </lineage>
</organism>
<dbReference type="RefSeq" id="WP_231010013.1">
    <property type="nucleotide sequence ID" value="NZ_BAAAEW010000026.1"/>
</dbReference>
<accession>A0ABN1KAL8</accession>
<dbReference type="Gene3D" id="3.90.1480.20">
    <property type="entry name" value="Glycosyl transferase family 29"/>
    <property type="match status" value="1"/>
</dbReference>
<evidence type="ECO:0000313" key="1">
    <source>
        <dbReference type="EMBL" id="GAA0760205.1"/>
    </source>
</evidence>
<proteinExistence type="predicted"/>
<keyword evidence="2" id="KW-1185">Reference proteome</keyword>
<name>A0ABN1KAL8_9BURK</name>
<protein>
    <submittedName>
        <fullName evidence="1">Uncharacterized protein</fullName>
    </submittedName>
</protein>
<reference evidence="1 2" key="1">
    <citation type="journal article" date="2019" name="Int. J. Syst. Evol. Microbiol.">
        <title>The Global Catalogue of Microorganisms (GCM) 10K type strain sequencing project: providing services to taxonomists for standard genome sequencing and annotation.</title>
        <authorList>
            <consortium name="The Broad Institute Genomics Platform"/>
            <consortium name="The Broad Institute Genome Sequencing Center for Infectious Disease"/>
            <person name="Wu L."/>
            <person name="Ma J."/>
        </authorList>
    </citation>
    <scope>NUCLEOTIDE SEQUENCE [LARGE SCALE GENOMIC DNA]</scope>
    <source>
        <strain evidence="1 2">JCM 15503</strain>
    </source>
</reference>
<evidence type="ECO:0000313" key="2">
    <source>
        <dbReference type="Proteomes" id="UP001500279"/>
    </source>
</evidence>
<comment type="caution">
    <text evidence="1">The sequence shown here is derived from an EMBL/GenBank/DDBJ whole genome shotgun (WGS) entry which is preliminary data.</text>
</comment>
<gene>
    <name evidence="1" type="ORF">GCM10009107_42480</name>
</gene>